<protein>
    <submittedName>
        <fullName evidence="1">Uncharacterized protein</fullName>
    </submittedName>
</protein>
<dbReference type="AlphaFoldDB" id="A0AAV8ZPL7"/>
<evidence type="ECO:0000313" key="2">
    <source>
        <dbReference type="Proteomes" id="UP001162156"/>
    </source>
</evidence>
<reference evidence="1" key="1">
    <citation type="journal article" date="2023" name="Insect Mol. Biol.">
        <title>Genome sequencing provides insights into the evolution of gene families encoding plant cell wall-degrading enzymes in longhorned beetles.</title>
        <authorList>
            <person name="Shin N.R."/>
            <person name="Okamura Y."/>
            <person name="Kirsch R."/>
            <person name="Pauchet Y."/>
        </authorList>
    </citation>
    <scope>NUCLEOTIDE SEQUENCE</scope>
    <source>
        <strain evidence="1">RBIC_L_NR</strain>
    </source>
</reference>
<dbReference type="EMBL" id="JANEYF010000894">
    <property type="protein sequence ID" value="KAJ8967121.1"/>
    <property type="molecule type" value="Genomic_DNA"/>
</dbReference>
<gene>
    <name evidence="1" type="ORF">NQ314_003073</name>
</gene>
<dbReference type="Proteomes" id="UP001162156">
    <property type="component" value="Unassembled WGS sequence"/>
</dbReference>
<proteinExistence type="predicted"/>
<evidence type="ECO:0000313" key="1">
    <source>
        <dbReference type="EMBL" id="KAJ8967121.1"/>
    </source>
</evidence>
<sequence>MKNLKIRSMVIKKVLAM</sequence>
<keyword evidence="2" id="KW-1185">Reference proteome</keyword>
<name>A0AAV8ZPL7_9CUCU</name>
<organism evidence="1 2">
    <name type="scientific">Rhamnusium bicolor</name>
    <dbReference type="NCBI Taxonomy" id="1586634"/>
    <lineage>
        <taxon>Eukaryota</taxon>
        <taxon>Metazoa</taxon>
        <taxon>Ecdysozoa</taxon>
        <taxon>Arthropoda</taxon>
        <taxon>Hexapoda</taxon>
        <taxon>Insecta</taxon>
        <taxon>Pterygota</taxon>
        <taxon>Neoptera</taxon>
        <taxon>Endopterygota</taxon>
        <taxon>Coleoptera</taxon>
        <taxon>Polyphaga</taxon>
        <taxon>Cucujiformia</taxon>
        <taxon>Chrysomeloidea</taxon>
        <taxon>Cerambycidae</taxon>
        <taxon>Lepturinae</taxon>
        <taxon>Rhagiini</taxon>
        <taxon>Rhamnusium</taxon>
    </lineage>
</organism>
<comment type="caution">
    <text evidence="1">The sequence shown here is derived from an EMBL/GenBank/DDBJ whole genome shotgun (WGS) entry which is preliminary data.</text>
</comment>
<accession>A0AAV8ZPL7</accession>